<protein>
    <submittedName>
        <fullName evidence="2">Unannotated protein</fullName>
    </submittedName>
</protein>
<sequence>MTSAAPGQSPWITEFLSGNAHELHQSEMPPAQRCVRLHSLTRPAVVLGSAQVAGSRLGSSEKLAVVAAEVLEQFGCDLAVRRSGGGAVWLSPGDQCWVDIWLPAGDPLWRSDVGQSSWWLGECWAEALAETSQLAAQPVVHRGPLLHRDLAEVACFAGLGPGEVTVDQKKIVGISQRRSRLGARFQCVVYTHWDPKPLLEVLQSCYPQTAAGTEFGHALGDALNSGVLAVQVAPAEQVAPAPSGVTAERQILNALLASLPR</sequence>
<accession>A0A6J6XBU3</accession>
<dbReference type="EMBL" id="CAFAAQ010000002">
    <property type="protein sequence ID" value="CAB4793303.1"/>
    <property type="molecule type" value="Genomic_DNA"/>
</dbReference>
<name>A0A6J6XBU3_9ZZZZ</name>
<proteinExistence type="predicted"/>
<dbReference type="PROSITE" id="PS51733">
    <property type="entry name" value="BPL_LPL_CATALYTIC"/>
    <property type="match status" value="1"/>
</dbReference>
<dbReference type="InterPro" id="IPR045864">
    <property type="entry name" value="aa-tRNA-synth_II/BPL/LPL"/>
</dbReference>
<evidence type="ECO:0000313" key="2">
    <source>
        <dbReference type="EMBL" id="CAB4793303.1"/>
    </source>
</evidence>
<dbReference type="SUPFAM" id="SSF55681">
    <property type="entry name" value="Class II aaRS and biotin synthetases"/>
    <property type="match status" value="1"/>
</dbReference>
<feature type="domain" description="BPL/LPL catalytic" evidence="1">
    <location>
        <begin position="29"/>
        <end position="236"/>
    </location>
</feature>
<reference evidence="2" key="1">
    <citation type="submission" date="2020-05" db="EMBL/GenBank/DDBJ databases">
        <authorList>
            <person name="Chiriac C."/>
            <person name="Salcher M."/>
            <person name="Ghai R."/>
            <person name="Kavagutti S V."/>
        </authorList>
    </citation>
    <scope>NUCLEOTIDE SEQUENCE</scope>
</reference>
<organism evidence="2">
    <name type="scientific">freshwater metagenome</name>
    <dbReference type="NCBI Taxonomy" id="449393"/>
    <lineage>
        <taxon>unclassified sequences</taxon>
        <taxon>metagenomes</taxon>
        <taxon>ecological metagenomes</taxon>
    </lineage>
</organism>
<dbReference type="Pfam" id="PF21948">
    <property type="entry name" value="LplA-B_cat"/>
    <property type="match status" value="1"/>
</dbReference>
<gene>
    <name evidence="2" type="ORF">UFOPK3046_00066</name>
</gene>
<dbReference type="AlphaFoldDB" id="A0A6J6XBU3"/>
<evidence type="ECO:0000259" key="1">
    <source>
        <dbReference type="PROSITE" id="PS51733"/>
    </source>
</evidence>
<dbReference type="InterPro" id="IPR004143">
    <property type="entry name" value="BPL_LPL_catalytic"/>
</dbReference>
<dbReference type="Gene3D" id="3.30.930.10">
    <property type="entry name" value="Bira Bifunctional Protein, Domain 2"/>
    <property type="match status" value="1"/>
</dbReference>